<dbReference type="Gene3D" id="3.40.50.150">
    <property type="entry name" value="Vaccinia Virus protein VP39"/>
    <property type="match status" value="1"/>
</dbReference>
<evidence type="ECO:0000259" key="5">
    <source>
        <dbReference type="Pfam" id="PF01555"/>
    </source>
</evidence>
<keyword evidence="2" id="KW-0808">Transferase</keyword>
<organism evidence="6 7">
    <name type="scientific">Pseudolactococcus chungangensis CAU 28 = DSM 22330</name>
    <dbReference type="NCBI Taxonomy" id="1122154"/>
    <lineage>
        <taxon>Bacteria</taxon>
        <taxon>Bacillati</taxon>
        <taxon>Bacillota</taxon>
        <taxon>Bacilli</taxon>
        <taxon>Lactobacillales</taxon>
        <taxon>Streptococcaceae</taxon>
        <taxon>Pseudolactococcus</taxon>
    </lineage>
</organism>
<dbReference type="EMBL" id="JXJT01000019">
    <property type="protein sequence ID" value="PCS02023.1"/>
    <property type="molecule type" value="Genomic_DNA"/>
</dbReference>
<evidence type="ECO:0000256" key="4">
    <source>
        <dbReference type="ARBA" id="ARBA00022747"/>
    </source>
</evidence>
<evidence type="ECO:0000313" key="7">
    <source>
        <dbReference type="Proteomes" id="UP000218979"/>
    </source>
</evidence>
<comment type="caution">
    <text evidence="6">The sequence shown here is derived from an EMBL/GenBank/DDBJ whole genome shotgun (WGS) entry which is preliminary data.</text>
</comment>
<dbReference type="SUPFAM" id="SSF53335">
    <property type="entry name" value="S-adenosyl-L-methionine-dependent methyltransferases"/>
    <property type="match status" value="1"/>
</dbReference>
<dbReference type="PRINTS" id="PR00506">
    <property type="entry name" value="D21N6MTFRASE"/>
</dbReference>
<keyword evidence="3" id="KW-0949">S-adenosyl-L-methionine</keyword>
<evidence type="ECO:0000256" key="1">
    <source>
        <dbReference type="ARBA" id="ARBA00022603"/>
    </source>
</evidence>
<dbReference type="Pfam" id="PF01555">
    <property type="entry name" value="N6_N4_Mtase"/>
    <property type="match status" value="1"/>
</dbReference>
<dbReference type="Proteomes" id="UP000218979">
    <property type="component" value="Unassembled WGS sequence"/>
</dbReference>
<protein>
    <submittedName>
        <fullName evidence="6">Adenine-specific methyltransferase</fullName>
    </submittedName>
</protein>
<dbReference type="GO" id="GO:0008168">
    <property type="term" value="F:methyltransferase activity"/>
    <property type="evidence" value="ECO:0007669"/>
    <property type="project" value="UniProtKB-KW"/>
</dbReference>
<gene>
    <name evidence="6" type="ORF">RR45_GL000731</name>
</gene>
<reference evidence="6 7" key="1">
    <citation type="submission" date="2014-12" db="EMBL/GenBank/DDBJ databases">
        <title>Draft genome sequences of 10 type strains of Lactococcus.</title>
        <authorList>
            <person name="Sun Z."/>
            <person name="Zhong Z."/>
            <person name="Liu W."/>
            <person name="Zhang W."/>
            <person name="Zhang H."/>
        </authorList>
    </citation>
    <scope>NUCLEOTIDE SEQUENCE [LARGE SCALE GENOMIC DNA]</scope>
    <source>
        <strain evidence="6 7">DSM 22330</strain>
    </source>
</reference>
<evidence type="ECO:0000313" key="6">
    <source>
        <dbReference type="EMBL" id="PCS02023.1"/>
    </source>
</evidence>
<accession>A0ABX4I5F0</accession>
<keyword evidence="7" id="KW-1185">Reference proteome</keyword>
<dbReference type="InterPro" id="IPR029063">
    <property type="entry name" value="SAM-dependent_MTases_sf"/>
</dbReference>
<dbReference type="InterPro" id="IPR002295">
    <property type="entry name" value="N4/N6-MTase_EcoPI_Mod-like"/>
</dbReference>
<dbReference type="InterPro" id="IPR002941">
    <property type="entry name" value="DNA_methylase_N4/N6"/>
</dbReference>
<feature type="domain" description="DNA methylase N-4/N-6" evidence="5">
    <location>
        <begin position="95"/>
        <end position="335"/>
    </location>
</feature>
<keyword evidence="1 6" id="KW-0489">Methyltransferase</keyword>
<evidence type="ECO:0000256" key="3">
    <source>
        <dbReference type="ARBA" id="ARBA00022691"/>
    </source>
</evidence>
<keyword evidence="4" id="KW-0680">Restriction system</keyword>
<name>A0ABX4I5F0_9LACT</name>
<evidence type="ECO:0000256" key="2">
    <source>
        <dbReference type="ARBA" id="ARBA00022679"/>
    </source>
</evidence>
<sequence length="368" mass="42200">MGKMTEYIVKSDDSEWYVYISKTEGWSLTGCAEIAHKFGDIEAAEKMADEINHNNLFKSYHMSAVAVPDRRKRIKYETYNDHFENAKRYNIPKAQLIISDIPYNLGKNAYASSSAWYVDGDNKNGESDKANKEFFDTDKDFKIGNFFDFAARLLKPESKEKTGKTGQTAPCMVVFCAFNQQAMVIEEGRKHGFNNYINLVFRKKSSPQVLKANMKIVGNCEYAIVLYRNRLPKFNNHGKMIMNCMDVTIGNPDDYYLDFWKYGGWCIEWEKDDDSVPKIHPTQKPVSLLKKLVELFTDVGDVVIDPCCGSGSTIRAAYELGRSAYGFEIKKDFYQQQPQLFEGMKMQVSLEDSDKIKAGDTEMQLELF</sequence>
<proteinExistence type="predicted"/>
<dbReference type="GO" id="GO:0032259">
    <property type="term" value="P:methylation"/>
    <property type="evidence" value="ECO:0007669"/>
    <property type="project" value="UniProtKB-KW"/>
</dbReference>